<dbReference type="Proteomes" id="UP000002945">
    <property type="component" value="Unassembled WGS sequence"/>
</dbReference>
<dbReference type="OrthoDB" id="1398489at2"/>
<evidence type="ECO:0000256" key="1">
    <source>
        <dbReference type="SAM" id="Phobius"/>
    </source>
</evidence>
<dbReference type="SUPFAM" id="SSF53649">
    <property type="entry name" value="Alkaline phosphatase-like"/>
    <property type="match status" value="1"/>
</dbReference>
<gene>
    <name evidence="2" type="ORF">KAOT1_11206</name>
</gene>
<accession>A9E3B0</accession>
<feature type="transmembrane region" description="Helical" evidence="1">
    <location>
        <begin position="107"/>
        <end position="123"/>
    </location>
</feature>
<dbReference type="HOGENOM" id="CLU_548515_0_0_10"/>
<proteinExistence type="predicted"/>
<sequence length="499" mass="57588">MEIKKTLRKIKNNQWTFPVVAAIATGLYAIIHSYGTNFTHLGSWSQFRMMLLLYIGVPLVVFLLVKIIVAKVSFLKKFEKYSIPILNAAFFTFFLIGKTYGFNARRIIVLGCFIAIFLAIILWKHYKKIVIFQYLLALVAFIKIPPMLYEYTTRSEVWLQQPDAIETATFKKTPNIYVIQPDGYVNFSELKKGAYTYDNSEFENHLKAKNFKFYDNFRSNYMSTLLSNAALFTMKHHHIIGHENKGALVGLSEKIVGNNAVLSTLKNNQYKTFLLLEYPYLLMSRPTIGYDECNIDYSDVPWFGNGAFKKQYEIIPPLKKTIKSNTETNNFYFIEKITPSHITRTKSDPKDVEADRETYLKKLVETNDWLKKITDIIIENDPNSLIVICADHGGFVGLDFYGEITEKQTDRDKIYSVFSSVLAIKWPNGNAPNYDTELTSSVNLFRILFTYLSENESYLNHLEKDQSFSLVVKDAPYGVYQYIDDAGNVVFNKLEEAEK</sequence>
<keyword evidence="1" id="KW-0812">Transmembrane</keyword>
<dbReference type="AlphaFoldDB" id="A9E3B0"/>
<evidence type="ECO:0008006" key="4">
    <source>
        <dbReference type="Google" id="ProtNLM"/>
    </source>
</evidence>
<dbReference type="STRING" id="391587.KAOT1_11206"/>
<dbReference type="Gene3D" id="3.40.720.10">
    <property type="entry name" value="Alkaline Phosphatase, subunit A"/>
    <property type="match status" value="1"/>
</dbReference>
<keyword evidence="3" id="KW-1185">Reference proteome</keyword>
<evidence type="ECO:0000313" key="3">
    <source>
        <dbReference type="Proteomes" id="UP000002945"/>
    </source>
</evidence>
<feature type="transmembrane region" description="Helical" evidence="1">
    <location>
        <begin position="130"/>
        <end position="149"/>
    </location>
</feature>
<feature type="transmembrane region" description="Helical" evidence="1">
    <location>
        <begin position="12"/>
        <end position="31"/>
    </location>
</feature>
<dbReference type="EMBL" id="ABIB01000008">
    <property type="protein sequence ID" value="EDP95487.1"/>
    <property type="molecule type" value="Genomic_DNA"/>
</dbReference>
<protein>
    <recommendedName>
        <fullName evidence="4">Sulfatase N-terminal domain-containing protein</fullName>
    </recommendedName>
</protein>
<feature type="transmembrane region" description="Helical" evidence="1">
    <location>
        <begin position="51"/>
        <end position="69"/>
    </location>
</feature>
<reference evidence="2 3" key="1">
    <citation type="journal article" date="2011" name="J. Bacteriol.">
        <title>Genome sequence of the algicidal bacterium Kordia algicida OT-1.</title>
        <authorList>
            <person name="Lee H.S."/>
            <person name="Kang S.G."/>
            <person name="Kwon K.K."/>
            <person name="Lee J.H."/>
            <person name="Kim S.J."/>
        </authorList>
    </citation>
    <scope>NUCLEOTIDE SEQUENCE [LARGE SCALE GENOMIC DNA]</scope>
    <source>
        <strain evidence="2 3">OT-1</strain>
    </source>
</reference>
<dbReference type="RefSeq" id="WP_007094792.1">
    <property type="nucleotide sequence ID" value="NZ_CP142125.1"/>
</dbReference>
<feature type="transmembrane region" description="Helical" evidence="1">
    <location>
        <begin position="81"/>
        <end position="101"/>
    </location>
</feature>
<evidence type="ECO:0000313" key="2">
    <source>
        <dbReference type="EMBL" id="EDP95487.1"/>
    </source>
</evidence>
<keyword evidence="1" id="KW-0472">Membrane</keyword>
<organism evidence="2 3">
    <name type="scientific">Kordia algicida OT-1</name>
    <dbReference type="NCBI Taxonomy" id="391587"/>
    <lineage>
        <taxon>Bacteria</taxon>
        <taxon>Pseudomonadati</taxon>
        <taxon>Bacteroidota</taxon>
        <taxon>Flavobacteriia</taxon>
        <taxon>Flavobacteriales</taxon>
        <taxon>Flavobacteriaceae</taxon>
        <taxon>Kordia</taxon>
    </lineage>
</organism>
<keyword evidence="1" id="KW-1133">Transmembrane helix</keyword>
<dbReference type="InterPro" id="IPR017850">
    <property type="entry name" value="Alkaline_phosphatase_core_sf"/>
</dbReference>
<name>A9E3B0_9FLAO</name>
<comment type="caution">
    <text evidence="2">The sequence shown here is derived from an EMBL/GenBank/DDBJ whole genome shotgun (WGS) entry which is preliminary data.</text>
</comment>
<dbReference type="eggNOG" id="COG3083">
    <property type="taxonomic scope" value="Bacteria"/>
</dbReference>